<evidence type="ECO:0000256" key="5">
    <source>
        <dbReference type="SAM" id="MobiDB-lite"/>
    </source>
</evidence>
<keyword evidence="4" id="KW-0539">Nucleus</keyword>
<dbReference type="InParanoid" id="A0A1D6ITH8"/>
<dbReference type="PANTHER" id="PTHR48190">
    <property type="entry name" value="PROGRAMMED CELL DEATH PROTEIN 7"/>
    <property type="match status" value="1"/>
</dbReference>
<feature type="region of interest" description="Disordered" evidence="5">
    <location>
        <begin position="478"/>
        <end position="503"/>
    </location>
</feature>
<feature type="compositionally biased region" description="Low complexity" evidence="5">
    <location>
        <begin position="536"/>
        <end position="552"/>
    </location>
</feature>
<feature type="region of interest" description="Disordered" evidence="5">
    <location>
        <begin position="532"/>
        <end position="564"/>
    </location>
</feature>
<keyword evidence="2" id="KW-0238">DNA-binding</keyword>
<keyword evidence="3" id="KW-0804">Transcription</keyword>
<dbReference type="InterPro" id="IPR027417">
    <property type="entry name" value="P-loop_NTPase"/>
</dbReference>
<evidence type="ECO:0000313" key="6">
    <source>
        <dbReference type="EMBL" id="AQK39373.1"/>
    </source>
</evidence>
<dbReference type="EMBL" id="CM000786">
    <property type="protein sequence ID" value="AQK39373.1"/>
    <property type="molecule type" value="Genomic_DNA"/>
</dbReference>
<dbReference type="GO" id="GO:0006355">
    <property type="term" value="P:regulation of DNA-templated transcription"/>
    <property type="evidence" value="ECO:0007669"/>
    <property type="project" value="InterPro"/>
</dbReference>
<dbReference type="Pfam" id="PF06418">
    <property type="entry name" value="CTP_synth_N"/>
    <property type="match status" value="1"/>
</dbReference>
<dbReference type="GO" id="GO:0003883">
    <property type="term" value="F:CTP synthase activity"/>
    <property type="evidence" value="ECO:0007669"/>
    <property type="project" value="InterPro"/>
</dbReference>
<accession>A0A1D6ITH8</accession>
<dbReference type="Gene3D" id="3.40.50.300">
    <property type="entry name" value="P-loop containing nucleotide triphosphate hydrolases"/>
    <property type="match status" value="1"/>
</dbReference>
<protein>
    <submittedName>
        <fullName evidence="6">Uncharacterized protein</fullName>
    </submittedName>
</protein>
<dbReference type="Pfam" id="PF02365">
    <property type="entry name" value="NAM"/>
    <property type="match status" value="1"/>
</dbReference>
<dbReference type="ExpressionAtlas" id="A0A1D6ITH8">
    <property type="expression patterns" value="baseline and differential"/>
</dbReference>
<dbReference type="InterPro" id="IPR036093">
    <property type="entry name" value="NAC_dom_sf"/>
</dbReference>
<evidence type="ECO:0000256" key="2">
    <source>
        <dbReference type="ARBA" id="ARBA00023125"/>
    </source>
</evidence>
<dbReference type="InterPro" id="IPR003441">
    <property type="entry name" value="NAC-dom"/>
</dbReference>
<sequence>MGISQDTHESMATDAANYLCHQLQHLLGPISSATSQSGPWEERSAMVRLTQKLQKSKRNKRWRQRRRKHVEELFQKERADYDRVDQEADEWRAKQIAKDIAKQRVESMQQIARKKTNVERKRLESELELALMVEKLQELRSIRVQKMKKQDPYLNTDASTMSPFEHGETHSVKICSQVDLCNFDGTHGVNVPVGQGYDLTETCAGAAFTEWDDTTSLLLCEAFIHHADVYTAAPEELVAGLEPVPGTNVTEDGYNRQWYIYCPKRYKNGEGRTSGHRLRAVETAGTCWHSETGPKSMQGLPGATVCSLSYGHKEKEDGTSGRHRFHRMGWRMFEYDDTQGGGGDHVLCKVHRSSSSLAKNKSKAKRTATGDHPEAPPTKVIHDVQVQMQDPAGAIFTGAYPTMDDPLLMVRGEEASEAEHGGDLGKFNIGGLLLNIDNVDWKTLLDNVDGEQQQQQPCAEPAKQSSVQVQVDPAATLMPSNVHGHEQGGDSMMVGGEEEQRRRIEEQVSVDDLLDVNNVDWKALLDMLEDDEEQGLPLQQQPCAEPAAEQSQSSRIEDPAVPPV</sequence>
<gene>
    <name evidence="6" type="ORF">ZEAMMB73_Zm00001d023481</name>
</gene>
<dbReference type="AlphaFoldDB" id="A0A1D6ITH8"/>
<feature type="region of interest" description="Disordered" evidence="5">
    <location>
        <begin position="357"/>
        <end position="377"/>
    </location>
</feature>
<organism evidence="6">
    <name type="scientific">Zea mays</name>
    <name type="common">Maize</name>
    <dbReference type="NCBI Taxonomy" id="4577"/>
    <lineage>
        <taxon>Eukaryota</taxon>
        <taxon>Viridiplantae</taxon>
        <taxon>Streptophyta</taxon>
        <taxon>Embryophyta</taxon>
        <taxon>Tracheophyta</taxon>
        <taxon>Spermatophyta</taxon>
        <taxon>Magnoliopsida</taxon>
        <taxon>Liliopsida</taxon>
        <taxon>Poales</taxon>
        <taxon>Poaceae</taxon>
        <taxon>PACMAD clade</taxon>
        <taxon>Panicoideae</taxon>
        <taxon>Andropogonodae</taxon>
        <taxon>Andropogoneae</taxon>
        <taxon>Tripsacinae</taxon>
        <taxon>Zea</taxon>
    </lineage>
</organism>
<dbReference type="GO" id="GO:0006221">
    <property type="term" value="P:pyrimidine nucleotide biosynthetic process"/>
    <property type="evidence" value="ECO:0007669"/>
    <property type="project" value="InterPro"/>
</dbReference>
<dbReference type="GO" id="GO:0003677">
    <property type="term" value="F:DNA binding"/>
    <property type="evidence" value="ECO:0007669"/>
    <property type="project" value="UniProtKB-KW"/>
</dbReference>
<dbReference type="PANTHER" id="PTHR48190:SF2">
    <property type="entry name" value="PROGRAMMED CELL DEATH PROTEIN 7"/>
    <property type="match status" value="1"/>
</dbReference>
<keyword evidence="1" id="KW-0805">Transcription regulation</keyword>
<dbReference type="STRING" id="4577.A0A1D6ITH8"/>
<evidence type="ECO:0000256" key="1">
    <source>
        <dbReference type="ARBA" id="ARBA00023015"/>
    </source>
</evidence>
<proteinExistence type="predicted"/>
<dbReference type="Gene3D" id="2.170.150.80">
    <property type="entry name" value="NAC domain"/>
    <property type="match status" value="1"/>
</dbReference>
<name>A0A1D6ITH8_MAIZE</name>
<dbReference type="InterPro" id="IPR052831">
    <property type="entry name" value="Apoptosis_promoter"/>
</dbReference>
<evidence type="ECO:0000256" key="3">
    <source>
        <dbReference type="ARBA" id="ARBA00023163"/>
    </source>
</evidence>
<reference evidence="6" key="1">
    <citation type="submission" date="2015-12" db="EMBL/GenBank/DDBJ databases">
        <title>Update maize B73 reference genome by single molecule sequencing technologies.</title>
        <authorList>
            <consortium name="Maize Genome Sequencing Project"/>
            <person name="Ware D."/>
        </authorList>
    </citation>
    <scope>NUCLEOTIDE SEQUENCE</scope>
    <source>
        <tissue evidence="6">Seedling</tissue>
    </source>
</reference>
<evidence type="ECO:0000256" key="4">
    <source>
        <dbReference type="ARBA" id="ARBA00023242"/>
    </source>
</evidence>
<dbReference type="PROSITE" id="PS51005">
    <property type="entry name" value="NAC"/>
    <property type="match status" value="1"/>
</dbReference>
<dbReference type="InterPro" id="IPR017456">
    <property type="entry name" value="CTP_synthase_N"/>
</dbReference>
<dbReference type="SUPFAM" id="SSF101941">
    <property type="entry name" value="NAC domain"/>
    <property type="match status" value="1"/>
</dbReference>